<organism evidence="14 15">
    <name type="scientific">Lichtheimia ornata</name>
    <dbReference type="NCBI Taxonomy" id="688661"/>
    <lineage>
        <taxon>Eukaryota</taxon>
        <taxon>Fungi</taxon>
        <taxon>Fungi incertae sedis</taxon>
        <taxon>Mucoromycota</taxon>
        <taxon>Mucoromycotina</taxon>
        <taxon>Mucoromycetes</taxon>
        <taxon>Mucorales</taxon>
        <taxon>Lichtheimiaceae</taxon>
        <taxon>Lichtheimia</taxon>
    </lineage>
</organism>
<dbReference type="RefSeq" id="XP_058346150.1">
    <property type="nucleotide sequence ID" value="XM_058483061.1"/>
</dbReference>
<dbReference type="InterPro" id="IPR014001">
    <property type="entry name" value="Helicase_ATP-bd"/>
</dbReference>
<dbReference type="SUPFAM" id="SSF52540">
    <property type="entry name" value="P-loop containing nucleoside triphosphate hydrolases"/>
    <property type="match status" value="1"/>
</dbReference>
<evidence type="ECO:0000256" key="8">
    <source>
        <dbReference type="PROSITE-ProRule" id="PRU00552"/>
    </source>
</evidence>
<gene>
    <name evidence="14" type="ORF">O0I10_002986</name>
</gene>
<dbReference type="PANTHER" id="PTHR47958">
    <property type="entry name" value="ATP-DEPENDENT RNA HELICASE DBP3"/>
    <property type="match status" value="1"/>
</dbReference>
<reference evidence="14 15" key="1">
    <citation type="submission" date="2023-03" db="EMBL/GenBank/DDBJ databases">
        <title>Genome sequence of Lichtheimia ornata CBS 291.66.</title>
        <authorList>
            <person name="Mohabir J.T."/>
            <person name="Shea T.P."/>
            <person name="Kurbessoian T."/>
            <person name="Berby B."/>
            <person name="Fontaine J."/>
            <person name="Livny J."/>
            <person name="Gnirke A."/>
            <person name="Stajich J.E."/>
            <person name="Cuomo C.A."/>
        </authorList>
    </citation>
    <scope>NUCLEOTIDE SEQUENCE [LARGE SCALE GENOMIC DNA]</scope>
    <source>
        <strain evidence="14">CBS 291.66</strain>
    </source>
</reference>
<feature type="domain" description="Helicase C-terminal" evidence="12">
    <location>
        <begin position="302"/>
        <end position="479"/>
    </location>
</feature>
<comment type="catalytic activity">
    <reaction evidence="7">
        <text>ATP + H2O = ADP + phosphate + H(+)</text>
        <dbReference type="Rhea" id="RHEA:13065"/>
        <dbReference type="ChEBI" id="CHEBI:15377"/>
        <dbReference type="ChEBI" id="CHEBI:15378"/>
        <dbReference type="ChEBI" id="CHEBI:30616"/>
        <dbReference type="ChEBI" id="CHEBI:43474"/>
        <dbReference type="ChEBI" id="CHEBI:456216"/>
        <dbReference type="EC" id="3.6.4.13"/>
    </reaction>
</comment>
<dbReference type="GO" id="GO:0005524">
    <property type="term" value="F:ATP binding"/>
    <property type="evidence" value="ECO:0007669"/>
    <property type="project" value="UniProtKB-KW"/>
</dbReference>
<protein>
    <recommendedName>
        <fullName evidence="1">RNA helicase</fullName>
        <ecNumber evidence="1">3.6.4.13</ecNumber>
    </recommendedName>
</protein>
<feature type="domain" description="DEAD-box RNA helicase Q" evidence="13">
    <location>
        <begin position="89"/>
        <end position="117"/>
    </location>
</feature>
<dbReference type="InterPro" id="IPR001650">
    <property type="entry name" value="Helicase_C-like"/>
</dbReference>
<dbReference type="PROSITE" id="PS51195">
    <property type="entry name" value="Q_MOTIF"/>
    <property type="match status" value="1"/>
</dbReference>
<evidence type="ECO:0000256" key="6">
    <source>
        <dbReference type="ARBA" id="ARBA00022884"/>
    </source>
</evidence>
<dbReference type="CDD" id="cd18787">
    <property type="entry name" value="SF2_C_DEAD"/>
    <property type="match status" value="1"/>
</dbReference>
<keyword evidence="3 9" id="KW-0378">Hydrolase</keyword>
<keyword evidence="4 9" id="KW-0347">Helicase</keyword>
<dbReference type="CDD" id="cd17963">
    <property type="entry name" value="DEADc_DDX19_DDX25"/>
    <property type="match status" value="1"/>
</dbReference>
<dbReference type="GO" id="GO:0003723">
    <property type="term" value="F:RNA binding"/>
    <property type="evidence" value="ECO:0007669"/>
    <property type="project" value="UniProtKB-KW"/>
</dbReference>
<evidence type="ECO:0000259" key="13">
    <source>
        <dbReference type="PROSITE" id="PS51195"/>
    </source>
</evidence>
<dbReference type="EC" id="3.6.4.13" evidence="1"/>
<dbReference type="SMART" id="SM00487">
    <property type="entry name" value="DEXDc"/>
    <property type="match status" value="1"/>
</dbReference>
<comment type="caution">
    <text evidence="14">The sequence shown here is derived from an EMBL/GenBank/DDBJ whole genome shotgun (WGS) entry which is preliminary data.</text>
</comment>
<dbReference type="AlphaFoldDB" id="A0AAD7Y2L4"/>
<evidence type="ECO:0000256" key="2">
    <source>
        <dbReference type="ARBA" id="ARBA00022741"/>
    </source>
</evidence>
<evidence type="ECO:0000256" key="3">
    <source>
        <dbReference type="ARBA" id="ARBA00022801"/>
    </source>
</evidence>
<accession>A0AAD7Y2L4</accession>
<name>A0AAD7Y2L4_9FUNG</name>
<evidence type="ECO:0000256" key="10">
    <source>
        <dbReference type="SAM" id="MobiDB-lite"/>
    </source>
</evidence>
<comment type="similarity">
    <text evidence="9">Belongs to the DEAD box helicase family.</text>
</comment>
<dbReference type="InterPro" id="IPR014014">
    <property type="entry name" value="RNA_helicase_DEAD_Q_motif"/>
</dbReference>
<dbReference type="SMART" id="SM00490">
    <property type="entry name" value="HELICc"/>
    <property type="match status" value="1"/>
</dbReference>
<feature type="domain" description="Helicase ATP-binding" evidence="11">
    <location>
        <begin position="122"/>
        <end position="291"/>
    </location>
</feature>
<evidence type="ECO:0000256" key="9">
    <source>
        <dbReference type="RuleBase" id="RU000492"/>
    </source>
</evidence>
<dbReference type="PROSITE" id="PS51192">
    <property type="entry name" value="HELICASE_ATP_BIND_1"/>
    <property type="match status" value="1"/>
</dbReference>
<dbReference type="Gene3D" id="3.40.50.300">
    <property type="entry name" value="P-loop containing nucleotide triphosphate hydrolases"/>
    <property type="match status" value="2"/>
</dbReference>
<feature type="compositionally biased region" description="Polar residues" evidence="10">
    <location>
        <begin position="38"/>
        <end position="52"/>
    </location>
</feature>
<keyword evidence="5 9" id="KW-0067">ATP-binding</keyword>
<dbReference type="PROSITE" id="PS51194">
    <property type="entry name" value="HELICASE_CTER"/>
    <property type="match status" value="1"/>
</dbReference>
<evidence type="ECO:0000256" key="5">
    <source>
        <dbReference type="ARBA" id="ARBA00022840"/>
    </source>
</evidence>
<evidence type="ECO:0000313" key="14">
    <source>
        <dbReference type="EMBL" id="KAJ8661237.1"/>
    </source>
</evidence>
<dbReference type="Pfam" id="PF00271">
    <property type="entry name" value="Helicase_C"/>
    <property type="match status" value="1"/>
</dbReference>
<evidence type="ECO:0000259" key="11">
    <source>
        <dbReference type="PROSITE" id="PS51192"/>
    </source>
</evidence>
<dbReference type="PROSITE" id="PS00039">
    <property type="entry name" value="DEAD_ATP_HELICASE"/>
    <property type="match status" value="1"/>
</dbReference>
<feature type="short sequence motif" description="Q motif" evidence="8">
    <location>
        <begin position="89"/>
        <end position="117"/>
    </location>
</feature>
<keyword evidence="15" id="KW-1185">Reference proteome</keyword>
<feature type="region of interest" description="Disordered" evidence="10">
    <location>
        <begin position="31"/>
        <end position="64"/>
    </location>
</feature>
<evidence type="ECO:0000256" key="7">
    <source>
        <dbReference type="ARBA" id="ARBA00047984"/>
    </source>
</evidence>
<evidence type="ECO:0000256" key="1">
    <source>
        <dbReference type="ARBA" id="ARBA00012552"/>
    </source>
</evidence>
<dbReference type="Proteomes" id="UP001234581">
    <property type="component" value="Unassembled WGS sequence"/>
</dbReference>
<dbReference type="GeneID" id="83210399"/>
<evidence type="ECO:0000313" key="15">
    <source>
        <dbReference type="Proteomes" id="UP001234581"/>
    </source>
</evidence>
<keyword evidence="2 9" id="KW-0547">Nucleotide-binding</keyword>
<proteinExistence type="inferred from homology"/>
<dbReference type="InterPro" id="IPR027417">
    <property type="entry name" value="P-loop_NTPase"/>
</dbReference>
<dbReference type="InterPro" id="IPR011545">
    <property type="entry name" value="DEAD/DEAH_box_helicase_dom"/>
</dbReference>
<dbReference type="GO" id="GO:0003724">
    <property type="term" value="F:RNA helicase activity"/>
    <property type="evidence" value="ECO:0007669"/>
    <property type="project" value="UniProtKB-EC"/>
</dbReference>
<sequence length="479" mass="53987">MYTLRLSPFFGYFLDSVDNITVKLGDLTTTKPMAPPASSGTTNQPSQEAQIKSNDDDTPSSNLIKSNHDVQVKLADQQADPNSPLYSVKSFEELGLNPDLLKGLYAMGFSKPSKIQERALPLLLSNPPRNMIGQSQSGTGKTAAFVLTMLSRVDTAVKQPQALCLAPSRELARQIMDVVQEMSQFTQITTALAVKDSLTRGHTIQAQVVVGTPGTVQEAIRRRQLAVQHMKLFVLDEADNMLDQAGLGDQSIRIKAMIRVPHPLQVILFSATFPDNVRRFANKFAPEANEISLKREELSVEGIKQFYMDCDSQDHKYEVLCNLYDLLTVSQSIIFCHTRETADEIARRMTSMGHAVVSLHGKMTAEERDKVMDDFRRGEFKVLITTNVLARGIDISQITLVVNYDLPIDYNTRQPDYEAYLHRIGRTGRFGRTGVSINFVHNKQTWEQMHMIENHFQRPIVKIETDDWEQVERKLKSVL</sequence>
<dbReference type="EMBL" id="JARTCD010000009">
    <property type="protein sequence ID" value="KAJ8661237.1"/>
    <property type="molecule type" value="Genomic_DNA"/>
</dbReference>
<dbReference type="Pfam" id="PF00270">
    <property type="entry name" value="DEAD"/>
    <property type="match status" value="1"/>
</dbReference>
<keyword evidence="6" id="KW-0694">RNA-binding</keyword>
<dbReference type="GO" id="GO:0016787">
    <property type="term" value="F:hydrolase activity"/>
    <property type="evidence" value="ECO:0007669"/>
    <property type="project" value="UniProtKB-KW"/>
</dbReference>
<dbReference type="FunFam" id="3.40.50.300:FF:000849">
    <property type="entry name" value="ATP-dependent RNA helicase DBP5"/>
    <property type="match status" value="1"/>
</dbReference>
<dbReference type="InterPro" id="IPR000629">
    <property type="entry name" value="RNA-helicase_DEAD-box_CS"/>
</dbReference>
<evidence type="ECO:0000256" key="4">
    <source>
        <dbReference type="ARBA" id="ARBA00022806"/>
    </source>
</evidence>
<evidence type="ECO:0000259" key="12">
    <source>
        <dbReference type="PROSITE" id="PS51194"/>
    </source>
</evidence>